<sequence length="306" mass="34079">MASHLRRVYLHSQEKIKLQYLSKQDYICFTQDAWTAPNVTAFMAVTAHFVNEKFQLIDLTLAIPNVQGLYSLFPQPLFQLKGLFFLSAPLGKHTGKNFADLFYGVLSDYKLLDKLHTITADNASTNGRMARELQILLPSFNASTNLLGCVAHVINLGAKAGMAVLGGIEDDGEEEEISMVDDDSDEPHPSRSVMRISNLTSTPDGVAVNLRTILKRIHSMCTYVRLTPQRRERFCEVVGFAQPDLRDSGTRLTTLKIDVSTGGTRLLRCLNGLSNFAGHAIIIVRRILRLGLTFYLHPNGIKQQTS</sequence>
<gene>
    <name evidence="6" type="ORF">PSHT_02905</name>
</gene>
<evidence type="ECO:0000313" key="6">
    <source>
        <dbReference type="EMBL" id="POW20994.1"/>
    </source>
</evidence>
<keyword evidence="3" id="KW-0863">Zinc-finger</keyword>
<protein>
    <recommendedName>
        <fullName evidence="8">DUF659 domain-containing protein</fullName>
    </recommendedName>
</protein>
<dbReference type="InterPro" id="IPR012337">
    <property type="entry name" value="RNaseH-like_sf"/>
</dbReference>
<keyword evidence="7" id="KW-1185">Reference proteome</keyword>
<dbReference type="GO" id="GO:0005634">
    <property type="term" value="C:nucleus"/>
    <property type="evidence" value="ECO:0007669"/>
    <property type="project" value="UniProtKB-SubCell"/>
</dbReference>
<evidence type="ECO:0000256" key="3">
    <source>
        <dbReference type="ARBA" id="ARBA00022771"/>
    </source>
</evidence>
<dbReference type="PANTHER" id="PTHR46481">
    <property type="entry name" value="ZINC FINGER BED DOMAIN-CONTAINING PROTEIN 4"/>
    <property type="match status" value="1"/>
</dbReference>
<name>A0A2S4WGV0_9BASI</name>
<dbReference type="GO" id="GO:0008270">
    <property type="term" value="F:zinc ion binding"/>
    <property type="evidence" value="ECO:0007669"/>
    <property type="project" value="UniProtKB-KW"/>
</dbReference>
<dbReference type="PANTHER" id="PTHR46481:SF10">
    <property type="entry name" value="ZINC FINGER BED DOMAIN-CONTAINING PROTEIN 39"/>
    <property type="match status" value="1"/>
</dbReference>
<evidence type="ECO:0000313" key="7">
    <source>
        <dbReference type="Proteomes" id="UP000238274"/>
    </source>
</evidence>
<dbReference type="VEuPathDB" id="FungiDB:PSHT_02905"/>
<dbReference type="OrthoDB" id="2506942at2759"/>
<dbReference type="InterPro" id="IPR052035">
    <property type="entry name" value="ZnF_BED_domain_contain"/>
</dbReference>
<accession>A0A2S4WGV0</accession>
<comment type="caution">
    <text evidence="6">The sequence shown here is derived from an EMBL/GenBank/DDBJ whole genome shotgun (WGS) entry which is preliminary data.</text>
</comment>
<reference evidence="7" key="3">
    <citation type="journal article" date="2018" name="Mol. Plant Microbe Interact.">
        <title>Genome sequence resources for the wheat stripe rust pathogen (Puccinia striiformis f. sp. tritici) and the barley stripe rust pathogen (Puccinia striiformis f. sp. hordei).</title>
        <authorList>
            <person name="Xia C."/>
            <person name="Wang M."/>
            <person name="Yin C."/>
            <person name="Cornejo O.E."/>
            <person name="Hulbert S.H."/>
            <person name="Chen X."/>
        </authorList>
    </citation>
    <scope>NUCLEOTIDE SEQUENCE [LARGE SCALE GENOMIC DNA]</scope>
    <source>
        <strain evidence="7">93TX-2</strain>
    </source>
</reference>
<keyword evidence="4" id="KW-0862">Zinc</keyword>
<evidence type="ECO:0008006" key="8">
    <source>
        <dbReference type="Google" id="ProtNLM"/>
    </source>
</evidence>
<dbReference type="EMBL" id="PKSM01000026">
    <property type="protein sequence ID" value="POW20994.1"/>
    <property type="molecule type" value="Genomic_DNA"/>
</dbReference>
<comment type="subcellular location">
    <subcellularLocation>
        <location evidence="1">Nucleus</location>
    </subcellularLocation>
</comment>
<dbReference type="VEuPathDB" id="FungiDB:PSTT_03461"/>
<keyword evidence="5" id="KW-0539">Nucleus</keyword>
<dbReference type="SUPFAM" id="SSF53098">
    <property type="entry name" value="Ribonuclease H-like"/>
    <property type="match status" value="1"/>
</dbReference>
<evidence type="ECO:0000256" key="4">
    <source>
        <dbReference type="ARBA" id="ARBA00022833"/>
    </source>
</evidence>
<evidence type="ECO:0000256" key="1">
    <source>
        <dbReference type="ARBA" id="ARBA00004123"/>
    </source>
</evidence>
<reference evidence="6 7" key="1">
    <citation type="submission" date="2017-12" db="EMBL/GenBank/DDBJ databases">
        <title>Gene loss provides genomic basis for host adaptation in cereal stripe rust fungi.</title>
        <authorList>
            <person name="Xia C."/>
        </authorList>
    </citation>
    <scope>NUCLEOTIDE SEQUENCE [LARGE SCALE GENOMIC DNA]</scope>
    <source>
        <strain evidence="6 7">93TX-2</strain>
    </source>
</reference>
<proteinExistence type="predicted"/>
<dbReference type="Proteomes" id="UP000238274">
    <property type="component" value="Unassembled WGS sequence"/>
</dbReference>
<evidence type="ECO:0000256" key="2">
    <source>
        <dbReference type="ARBA" id="ARBA00022723"/>
    </source>
</evidence>
<evidence type="ECO:0000256" key="5">
    <source>
        <dbReference type="ARBA" id="ARBA00023242"/>
    </source>
</evidence>
<organism evidence="6 7">
    <name type="scientific">Puccinia striiformis</name>
    <dbReference type="NCBI Taxonomy" id="27350"/>
    <lineage>
        <taxon>Eukaryota</taxon>
        <taxon>Fungi</taxon>
        <taxon>Dikarya</taxon>
        <taxon>Basidiomycota</taxon>
        <taxon>Pucciniomycotina</taxon>
        <taxon>Pucciniomycetes</taxon>
        <taxon>Pucciniales</taxon>
        <taxon>Pucciniaceae</taxon>
        <taxon>Puccinia</taxon>
    </lineage>
</organism>
<dbReference type="AlphaFoldDB" id="A0A2S4WGV0"/>
<keyword evidence="2" id="KW-0479">Metal-binding</keyword>
<reference evidence="7" key="2">
    <citation type="journal article" date="2018" name="BMC Genomics">
        <title>Genomic insights into host adaptation between the wheat stripe rust pathogen (Puccinia striiformis f. sp. tritici) and the barley stripe rust pathogen (Puccinia striiformis f. sp. hordei).</title>
        <authorList>
            <person name="Xia C."/>
            <person name="Wang M."/>
            <person name="Yin C."/>
            <person name="Cornejo O.E."/>
            <person name="Hulbert S.H."/>
            <person name="Chen X."/>
        </authorList>
    </citation>
    <scope>NUCLEOTIDE SEQUENCE [LARGE SCALE GENOMIC DNA]</scope>
    <source>
        <strain evidence="7">93TX-2</strain>
    </source>
</reference>